<dbReference type="GO" id="GO:0003676">
    <property type="term" value="F:nucleic acid binding"/>
    <property type="evidence" value="ECO:0007669"/>
    <property type="project" value="InterPro"/>
</dbReference>
<keyword evidence="3" id="KW-0067">ATP-binding</keyword>
<dbReference type="GO" id="GO:0005524">
    <property type="term" value="F:ATP binding"/>
    <property type="evidence" value="ECO:0007669"/>
    <property type="project" value="UniProtKB-KW"/>
</dbReference>
<dbReference type="InterPro" id="IPR011545">
    <property type="entry name" value="DEAD/DEAH_box_helicase_dom"/>
</dbReference>
<organism evidence="7 8">
    <name type="scientific">Anaeromyxobacter diazotrophicus</name>
    <dbReference type="NCBI Taxonomy" id="2590199"/>
    <lineage>
        <taxon>Bacteria</taxon>
        <taxon>Pseudomonadati</taxon>
        <taxon>Myxococcota</taxon>
        <taxon>Myxococcia</taxon>
        <taxon>Myxococcales</taxon>
        <taxon>Cystobacterineae</taxon>
        <taxon>Anaeromyxobacteraceae</taxon>
        <taxon>Anaeromyxobacter</taxon>
    </lineage>
</organism>
<comment type="caution">
    <text evidence="7">The sequence shown here is derived from an EMBL/GenBank/DDBJ whole genome shotgun (WGS) entry which is preliminary data.</text>
</comment>
<dbReference type="InterPro" id="IPR045028">
    <property type="entry name" value="DinG/Rad3-like"/>
</dbReference>
<dbReference type="SMART" id="SM00491">
    <property type="entry name" value="HELICc2"/>
    <property type="match status" value="1"/>
</dbReference>
<comment type="similarity">
    <text evidence="4">Belongs to the helicase family. DinG subfamily.</text>
</comment>
<name>A0A7I9VMM6_9BACT</name>
<dbReference type="InterPro" id="IPR014013">
    <property type="entry name" value="Helic_SF1/SF2_ATP-bd_DinG/Rad3"/>
</dbReference>
<evidence type="ECO:0000256" key="1">
    <source>
        <dbReference type="ARBA" id="ARBA00022741"/>
    </source>
</evidence>
<reference evidence="8" key="1">
    <citation type="journal article" date="2020" name="Appl. Environ. Microbiol.">
        <title>Diazotrophic Anaeromyxobacter Isolates from Soils.</title>
        <authorList>
            <person name="Masuda Y."/>
            <person name="Yamanaka H."/>
            <person name="Xu Z.X."/>
            <person name="Shiratori Y."/>
            <person name="Aono T."/>
            <person name="Amachi S."/>
            <person name="Senoo K."/>
            <person name="Itoh H."/>
        </authorList>
    </citation>
    <scope>NUCLEOTIDE SEQUENCE [LARGE SCALE GENOMIC DNA]</scope>
    <source>
        <strain evidence="8">R267</strain>
    </source>
</reference>
<evidence type="ECO:0000256" key="2">
    <source>
        <dbReference type="ARBA" id="ARBA00022801"/>
    </source>
</evidence>
<feature type="region of interest" description="Disordered" evidence="5">
    <location>
        <begin position="294"/>
        <end position="330"/>
    </location>
</feature>
<dbReference type="GO" id="GO:0006281">
    <property type="term" value="P:DNA repair"/>
    <property type="evidence" value="ECO:0007669"/>
    <property type="project" value="TreeGrafter"/>
</dbReference>
<evidence type="ECO:0000259" key="6">
    <source>
        <dbReference type="PROSITE" id="PS51193"/>
    </source>
</evidence>
<evidence type="ECO:0000313" key="7">
    <source>
        <dbReference type="EMBL" id="GEJ57652.1"/>
    </source>
</evidence>
<dbReference type="GO" id="GO:0016818">
    <property type="term" value="F:hydrolase activity, acting on acid anhydrides, in phosphorus-containing anhydrides"/>
    <property type="evidence" value="ECO:0007669"/>
    <property type="project" value="InterPro"/>
</dbReference>
<dbReference type="Pfam" id="PF13307">
    <property type="entry name" value="Helicase_C_2"/>
    <property type="match status" value="1"/>
</dbReference>
<proteinExistence type="inferred from homology"/>
<keyword evidence="1" id="KW-0547">Nucleotide-binding</keyword>
<evidence type="ECO:0000256" key="4">
    <source>
        <dbReference type="ARBA" id="ARBA00038058"/>
    </source>
</evidence>
<dbReference type="AlphaFoldDB" id="A0A7I9VMM6"/>
<dbReference type="EMBL" id="BJTG01000005">
    <property type="protein sequence ID" value="GEJ57652.1"/>
    <property type="molecule type" value="Genomic_DNA"/>
</dbReference>
<evidence type="ECO:0000313" key="8">
    <source>
        <dbReference type="Proteomes" id="UP000503640"/>
    </source>
</evidence>
<sequence length="679" mass="73380">MTLEDVLGPAGALARGLPGYEHRHDQLELARAVERALGERRYLVAEAGTGTGKTLAYLVPAALSGRKVIISTATKTLQEQIWQRDLPLLAERAGLEVEAAYLKGRANYYCLERGAKFAERPTFESRGEAALWPRIQEWARATLTGDRSEIDLPDQYGAWRELSASGETCLGKECQRHDECFVTLARARAAQADVVLVNHHLFFADLVLRTSRAGVEVLPPYDAVIFDEAHALSEVATDYFGLSVSSYRVDDLARDAVRAVADRPDLMRLVKDRTGELEKAGERFFAGVAARMGSSPSSKMRGRAPSYSPLAPGQPPPAAPALAPWRGARGAGPAARGDLKVALSDDLLGPLEPDQARLDGALEDVREVFADAEATALAAIGRRAAELRVELRAVTTLAEPSRVHFAEARGRGVFLRAVPVDVAEELVERLYRRVDTAVFTSATLAAGGRLDYFRREVGLAPEFDVDEAIFPGPFDYARQAALVVPDGLPEPASPAFTAAAAAAVRELVAVTGGRAFVLSTSMRGMNALREALADLPYQLLLQGERPKAKLLDAFREEPSVLFATQSFWEGVDVPGEALSLVVIDKLPFAPPTDPVLAARGQALAAEGRDAFSELSVPAAALALKQGFGRLIRTRRDRGLVAVLDRRLTTKGYGRAFLATLPPAPLLRSVEAARRWWAGA</sequence>
<dbReference type="Proteomes" id="UP000503640">
    <property type="component" value="Unassembled WGS sequence"/>
</dbReference>
<dbReference type="GO" id="GO:0003678">
    <property type="term" value="F:DNA helicase activity"/>
    <property type="evidence" value="ECO:0007669"/>
    <property type="project" value="TreeGrafter"/>
</dbReference>
<dbReference type="InterPro" id="IPR006555">
    <property type="entry name" value="ATP-dep_Helicase_C"/>
</dbReference>
<keyword evidence="8" id="KW-1185">Reference proteome</keyword>
<protein>
    <recommendedName>
        <fullName evidence="6">Helicase ATP-binding domain-containing protein</fullName>
    </recommendedName>
</protein>
<accession>A0A7I9VMM6</accession>
<gene>
    <name evidence="7" type="ORF">AMYX_23930</name>
</gene>
<dbReference type="Gene3D" id="3.40.50.300">
    <property type="entry name" value="P-loop containing nucleotide triphosphate hydrolases"/>
    <property type="match status" value="2"/>
</dbReference>
<dbReference type="InterPro" id="IPR027417">
    <property type="entry name" value="P-loop_NTPase"/>
</dbReference>
<dbReference type="PROSITE" id="PS51193">
    <property type="entry name" value="HELICASE_ATP_BIND_2"/>
    <property type="match status" value="1"/>
</dbReference>
<evidence type="ECO:0000256" key="3">
    <source>
        <dbReference type="ARBA" id="ARBA00022840"/>
    </source>
</evidence>
<dbReference type="PANTHER" id="PTHR11472">
    <property type="entry name" value="DNA REPAIR DEAD HELICASE RAD3/XP-D SUBFAMILY MEMBER"/>
    <property type="match status" value="1"/>
</dbReference>
<evidence type="ECO:0000256" key="5">
    <source>
        <dbReference type="SAM" id="MobiDB-lite"/>
    </source>
</evidence>
<dbReference type="SUPFAM" id="SSF52540">
    <property type="entry name" value="P-loop containing nucleoside triphosphate hydrolases"/>
    <property type="match status" value="2"/>
</dbReference>
<dbReference type="PANTHER" id="PTHR11472:SF34">
    <property type="entry name" value="REGULATOR OF TELOMERE ELONGATION HELICASE 1"/>
    <property type="match status" value="1"/>
</dbReference>
<feature type="compositionally biased region" description="Low complexity" evidence="5">
    <location>
        <begin position="320"/>
        <end position="330"/>
    </location>
</feature>
<dbReference type="Pfam" id="PF00270">
    <property type="entry name" value="DEAD"/>
    <property type="match status" value="1"/>
</dbReference>
<keyword evidence="2" id="KW-0378">Hydrolase</keyword>
<feature type="domain" description="Helicase ATP-binding" evidence="6">
    <location>
        <begin position="12"/>
        <end position="284"/>
    </location>
</feature>